<dbReference type="KEGG" id="rsx:RhiXN_00153"/>
<protein>
    <submittedName>
        <fullName evidence="2">Transposase family Tnp2 protein</fullName>
    </submittedName>
</protein>
<dbReference type="RefSeq" id="XP_043178984.1">
    <property type="nucleotide sequence ID" value="XM_043319972.1"/>
</dbReference>
<dbReference type="EMBL" id="CP059661">
    <property type="protein sequence ID" value="QRW18747.1"/>
    <property type="molecule type" value="Genomic_DNA"/>
</dbReference>
<dbReference type="Proteomes" id="UP000650533">
    <property type="component" value="Chromosome 4"/>
</dbReference>
<evidence type="ECO:0000313" key="3">
    <source>
        <dbReference type="Proteomes" id="UP000650533"/>
    </source>
</evidence>
<sequence length="437" mass="48874">MCAYPKVIRGIFEGEICTAKGNVSGGFSALISRDHRYHLSLCRAQSDFDYTEEDFAEPEWDPKPKPDVLPRVPASQALDTHRQEHAAIEEVVECMSRNLIRLDTLVFAICYGNPLCSLDNGKLKAERNQLMKSSKLPTILDHLHTPPSYTGSRPEAALKTLDEWAWKHVAKLSRVELDQFATDSRKESEKCNNEVEDLTNLENLSFEAIRGKASAFTPRPLQFLTNISETKNHARTRIRENPNSVLEPSFLERLKELIANHAIFWIYDNLQLPIPMKAQRSDCHTVTNNRTAMTVVAIPDMVKHIFMEDNPSVAPIPKPAMILDTSATPPMAHNKLQGTSTPPKDSPTSPDHAPNNPPAATEVPSPPALNWDNFLDIDCYKRLAACNIHFIINTLFKTVPGLADLDICSAESLSAPPAHHVMPSGEDFKMLYLLRVV</sequence>
<dbReference type="GeneID" id="67022435"/>
<gene>
    <name evidence="2" type="ORF">RhiXN_00153</name>
</gene>
<evidence type="ECO:0000256" key="1">
    <source>
        <dbReference type="SAM" id="MobiDB-lite"/>
    </source>
</evidence>
<accession>A0A8H8SVS0</accession>
<organism evidence="2 3">
    <name type="scientific">Rhizoctonia solani</name>
    <dbReference type="NCBI Taxonomy" id="456999"/>
    <lineage>
        <taxon>Eukaryota</taxon>
        <taxon>Fungi</taxon>
        <taxon>Dikarya</taxon>
        <taxon>Basidiomycota</taxon>
        <taxon>Agaricomycotina</taxon>
        <taxon>Agaricomycetes</taxon>
        <taxon>Cantharellales</taxon>
        <taxon>Ceratobasidiaceae</taxon>
        <taxon>Rhizoctonia</taxon>
    </lineage>
</organism>
<reference evidence="2" key="1">
    <citation type="submission" date="2020-05" db="EMBL/GenBank/DDBJ databases">
        <title>Evolutionary and genomic comparisons of hybrid uninucleate and nonhybrid Rhizoctonia fungi.</title>
        <authorList>
            <person name="Li C."/>
            <person name="Chen X."/>
        </authorList>
    </citation>
    <scope>NUCLEOTIDE SEQUENCE</scope>
    <source>
        <strain evidence="2">AG-1 IA</strain>
    </source>
</reference>
<feature type="region of interest" description="Disordered" evidence="1">
    <location>
        <begin position="320"/>
        <end position="365"/>
    </location>
</feature>
<proteinExistence type="predicted"/>
<dbReference type="AlphaFoldDB" id="A0A8H8SVS0"/>
<feature type="compositionally biased region" description="Low complexity" evidence="1">
    <location>
        <begin position="339"/>
        <end position="351"/>
    </location>
</feature>
<name>A0A8H8SVS0_9AGAM</name>
<evidence type="ECO:0000313" key="2">
    <source>
        <dbReference type="EMBL" id="QRW18747.1"/>
    </source>
</evidence>